<dbReference type="AlphaFoldDB" id="A0A0R2NKC4"/>
<evidence type="ECO:0000256" key="5">
    <source>
        <dbReference type="ARBA" id="ARBA00023136"/>
    </source>
</evidence>
<dbReference type="OrthoDB" id="9815286at2"/>
<dbReference type="RefSeq" id="WP_057797833.1">
    <property type="nucleotide sequence ID" value="NZ_BJZZ01000002.1"/>
</dbReference>
<evidence type="ECO:0000313" key="8">
    <source>
        <dbReference type="EMBL" id="KRO26197.1"/>
    </source>
</evidence>
<keyword evidence="3 6" id="KW-0812">Transmembrane</keyword>
<dbReference type="GO" id="GO:0005886">
    <property type="term" value="C:plasma membrane"/>
    <property type="evidence" value="ECO:0007669"/>
    <property type="project" value="UniProtKB-SubCell"/>
</dbReference>
<dbReference type="Proteomes" id="UP000051249">
    <property type="component" value="Unassembled WGS sequence"/>
</dbReference>
<evidence type="ECO:0000256" key="1">
    <source>
        <dbReference type="ARBA" id="ARBA00004162"/>
    </source>
</evidence>
<evidence type="ECO:0000313" key="9">
    <source>
        <dbReference type="Proteomes" id="UP000051249"/>
    </source>
</evidence>
<organism evidence="8 9">
    <name type="scientific">Pediococcus argentinicus</name>
    <dbReference type="NCBI Taxonomy" id="480391"/>
    <lineage>
        <taxon>Bacteria</taxon>
        <taxon>Bacillati</taxon>
        <taxon>Bacillota</taxon>
        <taxon>Bacilli</taxon>
        <taxon>Lactobacillales</taxon>
        <taxon>Lactobacillaceae</taxon>
        <taxon>Pediococcus</taxon>
    </lineage>
</organism>
<comment type="caution">
    <text evidence="8">The sequence shown here is derived from an EMBL/GenBank/DDBJ whole genome shotgun (WGS) entry which is preliminary data.</text>
</comment>
<proteinExistence type="predicted"/>
<dbReference type="PANTHER" id="PTHR33885:SF3">
    <property type="entry name" value="PHAGE SHOCK PROTEIN C"/>
    <property type="match status" value="1"/>
</dbReference>
<keyword evidence="9" id="KW-1185">Reference proteome</keyword>
<evidence type="ECO:0000259" key="7">
    <source>
        <dbReference type="Pfam" id="PF04024"/>
    </source>
</evidence>
<keyword evidence="5 6" id="KW-0472">Membrane</keyword>
<reference evidence="8 9" key="1">
    <citation type="journal article" date="2015" name="Genome Announc.">
        <title>Expanding the biotechnology potential of lactobacilli through comparative genomics of 213 strains and associated genera.</title>
        <authorList>
            <person name="Sun Z."/>
            <person name="Harris H.M."/>
            <person name="McCann A."/>
            <person name="Guo C."/>
            <person name="Argimon S."/>
            <person name="Zhang W."/>
            <person name="Yang X."/>
            <person name="Jeffery I.B."/>
            <person name="Cooney J.C."/>
            <person name="Kagawa T.F."/>
            <person name="Liu W."/>
            <person name="Song Y."/>
            <person name="Salvetti E."/>
            <person name="Wrobel A."/>
            <person name="Rasinkangas P."/>
            <person name="Parkhill J."/>
            <person name="Rea M.C."/>
            <person name="O'Sullivan O."/>
            <person name="Ritari J."/>
            <person name="Douillard F.P."/>
            <person name="Paul Ross R."/>
            <person name="Yang R."/>
            <person name="Briner A.E."/>
            <person name="Felis G.E."/>
            <person name="de Vos W.M."/>
            <person name="Barrangou R."/>
            <person name="Klaenhammer T.R."/>
            <person name="Caufield P.W."/>
            <person name="Cui Y."/>
            <person name="Zhang H."/>
            <person name="O'Toole P.W."/>
        </authorList>
    </citation>
    <scope>NUCLEOTIDE SEQUENCE [LARGE SCALE GENOMIC DNA]</scope>
    <source>
        <strain evidence="8 9">DSM 23026</strain>
    </source>
</reference>
<dbReference type="InterPro" id="IPR007168">
    <property type="entry name" value="Phageshock_PspC_N"/>
</dbReference>
<dbReference type="EMBL" id="JQCQ01000002">
    <property type="protein sequence ID" value="KRO26197.1"/>
    <property type="molecule type" value="Genomic_DNA"/>
</dbReference>
<comment type="subcellular location">
    <subcellularLocation>
        <location evidence="1">Cell membrane</location>
        <topology evidence="1">Single-pass membrane protein</topology>
    </subcellularLocation>
</comment>
<gene>
    <name evidence="8" type="ORF">IV88_GL000657</name>
</gene>
<dbReference type="PATRIC" id="fig|480391.4.peg.666"/>
<dbReference type="Pfam" id="PF04024">
    <property type="entry name" value="PspC"/>
    <property type="match status" value="1"/>
</dbReference>
<evidence type="ECO:0000256" key="4">
    <source>
        <dbReference type="ARBA" id="ARBA00022989"/>
    </source>
</evidence>
<sequence>MDKKLHKSNNRVIAGVLGGFAETYGIDSSLLRIGYSAISLFTGVLPGVILYIIAMIVMPDDE</sequence>
<feature type="domain" description="Phage shock protein PspC N-terminal" evidence="7">
    <location>
        <begin position="3"/>
        <end position="60"/>
    </location>
</feature>
<dbReference type="InterPro" id="IPR052027">
    <property type="entry name" value="PspC"/>
</dbReference>
<keyword evidence="2" id="KW-1003">Cell membrane</keyword>
<protein>
    <recommendedName>
        <fullName evidence="7">Phage shock protein PspC N-terminal domain-containing protein</fullName>
    </recommendedName>
</protein>
<evidence type="ECO:0000256" key="3">
    <source>
        <dbReference type="ARBA" id="ARBA00022692"/>
    </source>
</evidence>
<evidence type="ECO:0000256" key="2">
    <source>
        <dbReference type="ARBA" id="ARBA00022475"/>
    </source>
</evidence>
<evidence type="ECO:0000256" key="6">
    <source>
        <dbReference type="SAM" id="Phobius"/>
    </source>
</evidence>
<accession>A0A0R2NKC4</accession>
<dbReference type="PANTHER" id="PTHR33885">
    <property type="entry name" value="PHAGE SHOCK PROTEIN C"/>
    <property type="match status" value="1"/>
</dbReference>
<name>A0A0R2NKC4_9LACO</name>
<feature type="transmembrane region" description="Helical" evidence="6">
    <location>
        <begin position="35"/>
        <end position="58"/>
    </location>
</feature>
<keyword evidence="4 6" id="KW-1133">Transmembrane helix</keyword>